<gene>
    <name evidence="2" type="ORF">LS80_009780</name>
    <name evidence="1" type="ORF">NHP164001_18910</name>
</gene>
<reference evidence="2 3" key="1">
    <citation type="journal article" date="2014" name="Genome Announc.">
        <title>Draft genome sequences of eight enterohepatic helicobacter species isolated from both laboratory and wild rodents.</title>
        <authorList>
            <person name="Sheh A."/>
            <person name="Shen Z."/>
            <person name="Fox J.G."/>
        </authorList>
    </citation>
    <scope>NUCLEOTIDE SEQUENCE [LARGE SCALE GENOMIC DNA]</scope>
    <source>
        <strain evidence="2 3">ATCC 49310</strain>
    </source>
</reference>
<accession>A0A4V6I252</accession>
<organism evidence="2 3">
    <name type="scientific">Helicobacter trogontum</name>
    <dbReference type="NCBI Taxonomy" id="50960"/>
    <lineage>
        <taxon>Bacteria</taxon>
        <taxon>Pseudomonadati</taxon>
        <taxon>Campylobacterota</taxon>
        <taxon>Epsilonproteobacteria</taxon>
        <taxon>Campylobacterales</taxon>
        <taxon>Helicobacteraceae</taxon>
        <taxon>Helicobacter</taxon>
    </lineage>
</organism>
<keyword evidence="4" id="KW-1185">Reference proteome</keyword>
<evidence type="ECO:0000313" key="3">
    <source>
        <dbReference type="Proteomes" id="UP000029861"/>
    </source>
</evidence>
<protein>
    <submittedName>
        <fullName evidence="2">Uncharacterized protein</fullName>
    </submittedName>
</protein>
<comment type="caution">
    <text evidence="2">The sequence shown here is derived from an EMBL/GenBank/DDBJ whole genome shotgun (WGS) entry which is preliminary data.</text>
</comment>
<sequence length="134" mass="16078">MRYAVMTIAIVCCLLGSESSDDWEQEWQKWQEKSFVIQKNMGLAFCISEFYKNQKLPKAIEEGWRAFSSSEYMDRERIDEIFAFVKANINDYIPQFKSKGLYAQHQPWYFVACLNMYNSQEYEDMIQRRGKYAR</sequence>
<dbReference type="EMBL" id="BAAFHN010000071">
    <property type="protein sequence ID" value="GAB0173869.1"/>
    <property type="molecule type" value="Genomic_DNA"/>
</dbReference>
<evidence type="ECO:0000313" key="1">
    <source>
        <dbReference type="EMBL" id="GAB0173869.1"/>
    </source>
</evidence>
<dbReference type="InterPro" id="IPR038314">
    <property type="entry name" value="T6SS_sf"/>
</dbReference>
<proteinExistence type="predicted"/>
<dbReference type="Proteomes" id="UP000029861">
    <property type="component" value="Unassembled WGS sequence"/>
</dbReference>
<evidence type="ECO:0000313" key="2">
    <source>
        <dbReference type="EMBL" id="TLD94862.1"/>
    </source>
</evidence>
<dbReference type="RefSeq" id="WP_138120880.1">
    <property type="nucleotide sequence ID" value="NZ_BAAFHN010000071.1"/>
</dbReference>
<reference evidence="1 4" key="3">
    <citation type="submission" date="2024-06" db="EMBL/GenBank/DDBJ databases">
        <title>Draft genome sequence of Helicobacter trogontum NHP16-4001.</title>
        <authorList>
            <person name="Rimbara E."/>
            <person name="Suzuki M."/>
        </authorList>
    </citation>
    <scope>NUCLEOTIDE SEQUENCE [LARGE SCALE GENOMIC DNA]</scope>
    <source>
        <strain evidence="1 4">NHP16-4001</strain>
    </source>
</reference>
<name>A0A4V6I252_9HELI</name>
<dbReference type="AlphaFoldDB" id="A0A4V6I252"/>
<reference evidence="2" key="2">
    <citation type="submission" date="2018-04" db="EMBL/GenBank/DDBJ databases">
        <authorList>
            <person name="Sheh A."/>
            <person name="Shen Z."/>
            <person name="Mannion A.J."/>
            <person name="Fox J.G."/>
        </authorList>
    </citation>
    <scope>NUCLEOTIDE SEQUENCE</scope>
    <source>
        <strain evidence="2">ATCC 49310</strain>
    </source>
</reference>
<evidence type="ECO:0000313" key="4">
    <source>
        <dbReference type="Proteomes" id="UP001562457"/>
    </source>
</evidence>
<dbReference type="Gene3D" id="1.20.120.1620">
    <property type="match status" value="1"/>
</dbReference>
<dbReference type="Proteomes" id="UP001562457">
    <property type="component" value="Unassembled WGS sequence"/>
</dbReference>
<dbReference type="EMBL" id="JRPK02000054">
    <property type="protein sequence ID" value="TLD94862.1"/>
    <property type="molecule type" value="Genomic_DNA"/>
</dbReference>